<evidence type="ECO:0000313" key="1">
    <source>
        <dbReference type="EMBL" id="OWZ18580.1"/>
    </source>
</evidence>
<organism evidence="1 2">
    <name type="scientific">Phytophthora megakarya</name>
    <dbReference type="NCBI Taxonomy" id="4795"/>
    <lineage>
        <taxon>Eukaryota</taxon>
        <taxon>Sar</taxon>
        <taxon>Stramenopiles</taxon>
        <taxon>Oomycota</taxon>
        <taxon>Peronosporomycetes</taxon>
        <taxon>Peronosporales</taxon>
        <taxon>Peronosporaceae</taxon>
        <taxon>Phytophthora</taxon>
    </lineage>
</organism>
<accession>A0A225WNZ3</accession>
<proteinExistence type="predicted"/>
<dbReference type="AlphaFoldDB" id="A0A225WNZ3"/>
<reference evidence="2" key="1">
    <citation type="submission" date="2017-03" db="EMBL/GenBank/DDBJ databases">
        <title>Phytopthora megakarya and P. palmivora, two closely related causual agents of cacao black pod achieved similar genome size and gene model numbers by different mechanisms.</title>
        <authorList>
            <person name="Ali S."/>
            <person name="Shao J."/>
            <person name="Larry D.J."/>
            <person name="Kronmiller B."/>
            <person name="Shen D."/>
            <person name="Strem M.D."/>
            <person name="Melnick R.L."/>
            <person name="Guiltinan M.J."/>
            <person name="Tyler B.M."/>
            <person name="Meinhardt L.W."/>
            <person name="Bailey B.A."/>
        </authorList>
    </citation>
    <scope>NUCLEOTIDE SEQUENCE [LARGE SCALE GENOMIC DNA]</scope>
    <source>
        <strain evidence="2">zdho120</strain>
    </source>
</reference>
<gene>
    <name evidence="1" type="ORF">PHMEG_0007310</name>
</gene>
<protein>
    <submittedName>
        <fullName evidence="1">Uncharacterized protein</fullName>
    </submittedName>
</protein>
<dbReference type="Proteomes" id="UP000198211">
    <property type="component" value="Unassembled WGS sequence"/>
</dbReference>
<comment type="caution">
    <text evidence="1">The sequence shown here is derived from an EMBL/GenBank/DDBJ whole genome shotgun (WGS) entry which is preliminary data.</text>
</comment>
<keyword evidence="2" id="KW-1185">Reference proteome</keyword>
<evidence type="ECO:0000313" key="2">
    <source>
        <dbReference type="Proteomes" id="UP000198211"/>
    </source>
</evidence>
<sequence length="93" mass="10583">MPKRVRLPLPVALHQELNWFHFILKHGAWDGLPTSMFCSDPPIDIHWSLDASDSGLAVVDSAQQRFIQLQFDVEESTWIHTTSGGQPFTINVR</sequence>
<dbReference type="EMBL" id="NBNE01000568">
    <property type="protein sequence ID" value="OWZ18580.1"/>
    <property type="molecule type" value="Genomic_DNA"/>
</dbReference>
<name>A0A225WNZ3_9STRA</name>